<dbReference type="EMBL" id="JACHEJ010000020">
    <property type="protein sequence ID" value="MBB6182154.1"/>
    <property type="molecule type" value="Genomic_DNA"/>
</dbReference>
<name>A0A7W9Z167_9HYPH</name>
<organism evidence="1 2">
    <name type="scientific">Pseudorhizobium flavum</name>
    <dbReference type="NCBI Taxonomy" id="1335061"/>
    <lineage>
        <taxon>Bacteria</taxon>
        <taxon>Pseudomonadati</taxon>
        <taxon>Pseudomonadota</taxon>
        <taxon>Alphaproteobacteria</taxon>
        <taxon>Hyphomicrobiales</taxon>
        <taxon>Rhizobiaceae</taxon>
        <taxon>Rhizobium/Agrobacterium group</taxon>
        <taxon>Pseudorhizobium</taxon>
    </lineage>
</organism>
<keyword evidence="2" id="KW-1185">Reference proteome</keyword>
<dbReference type="RefSeq" id="WP_077549230.1">
    <property type="nucleotide sequence ID" value="NZ_JACHEJ010000020.1"/>
</dbReference>
<reference evidence="1 2" key="1">
    <citation type="submission" date="2020-08" db="EMBL/GenBank/DDBJ databases">
        <title>Genomic Encyclopedia of Type Strains, Phase IV (KMG-IV): sequencing the most valuable type-strain genomes for metagenomic binning, comparative biology and taxonomic classification.</title>
        <authorList>
            <person name="Goeker M."/>
        </authorList>
    </citation>
    <scope>NUCLEOTIDE SEQUENCE [LARGE SCALE GENOMIC DNA]</scope>
    <source>
        <strain evidence="1 2">DSM 102134</strain>
    </source>
</reference>
<protein>
    <submittedName>
        <fullName evidence="1">Uncharacterized protein</fullName>
    </submittedName>
</protein>
<comment type="caution">
    <text evidence="1">The sequence shown here is derived from an EMBL/GenBank/DDBJ whole genome shotgun (WGS) entry which is preliminary data.</text>
</comment>
<sequence length="63" mass="6852">MTDSPFSDDIEMTAWVIAARHMTAGQKDVTKMIADAIRQERARCAGLMRSALNSDEDHLSGGA</sequence>
<dbReference type="AlphaFoldDB" id="A0A7W9Z167"/>
<gene>
    <name evidence="1" type="ORF">HNQ75_004143</name>
</gene>
<proteinExistence type="predicted"/>
<dbReference type="Proteomes" id="UP000535501">
    <property type="component" value="Unassembled WGS sequence"/>
</dbReference>
<evidence type="ECO:0000313" key="1">
    <source>
        <dbReference type="EMBL" id="MBB6182154.1"/>
    </source>
</evidence>
<evidence type="ECO:0000313" key="2">
    <source>
        <dbReference type="Proteomes" id="UP000535501"/>
    </source>
</evidence>
<accession>A0A7W9Z167</accession>